<feature type="region of interest" description="Disordered" evidence="1">
    <location>
        <begin position="191"/>
        <end position="210"/>
    </location>
</feature>
<feature type="compositionally biased region" description="Low complexity" evidence="1">
    <location>
        <begin position="195"/>
        <end position="205"/>
    </location>
</feature>
<keyword evidence="2" id="KW-0812">Transmembrane</keyword>
<keyword evidence="2" id="KW-1133">Transmembrane helix</keyword>
<sequence length="234" mass="24420">MSSTRKRTSPQNSSSKINDVYGIGGGTYDPNSSTPSIGETAKHLPPGRKGQIMRSVSPPGSKTRLSSFIYVLLLLTALLGSYYGYRVVQYKSSVGGWWSLLMGRKPAVMQGTETVYKYGMPDSTADAARQHADTVESHIEALAKALGMPTPELAAAIAGAVRAYVPPASLSSIKKAEPTGEAVKVMLEEPEDSEAIPAPGAPAGSKAGGSHGVVEGVVEGMASGFESFVGMEEP</sequence>
<feature type="transmembrane region" description="Helical" evidence="2">
    <location>
        <begin position="67"/>
        <end position="85"/>
    </location>
</feature>
<protein>
    <submittedName>
        <fullName evidence="3">Uncharacterized protein</fullName>
    </submittedName>
</protein>
<evidence type="ECO:0000313" key="4">
    <source>
        <dbReference type="Proteomes" id="UP000521872"/>
    </source>
</evidence>
<evidence type="ECO:0000256" key="1">
    <source>
        <dbReference type="SAM" id="MobiDB-lite"/>
    </source>
</evidence>
<organism evidence="3 4">
    <name type="scientific">Agrocybe pediades</name>
    <dbReference type="NCBI Taxonomy" id="84607"/>
    <lineage>
        <taxon>Eukaryota</taxon>
        <taxon>Fungi</taxon>
        <taxon>Dikarya</taxon>
        <taxon>Basidiomycota</taxon>
        <taxon>Agaricomycotina</taxon>
        <taxon>Agaricomycetes</taxon>
        <taxon>Agaricomycetidae</taxon>
        <taxon>Agaricales</taxon>
        <taxon>Agaricineae</taxon>
        <taxon>Strophariaceae</taxon>
        <taxon>Agrocybe</taxon>
    </lineage>
</organism>
<dbReference type="AlphaFoldDB" id="A0A8H4QFI5"/>
<gene>
    <name evidence="3" type="ORF">D9613_010620</name>
</gene>
<evidence type="ECO:0000256" key="2">
    <source>
        <dbReference type="SAM" id="Phobius"/>
    </source>
</evidence>
<feature type="region of interest" description="Disordered" evidence="1">
    <location>
        <begin position="1"/>
        <end position="59"/>
    </location>
</feature>
<accession>A0A8H4QFI5</accession>
<proteinExistence type="predicted"/>
<name>A0A8H4QFI5_9AGAR</name>
<dbReference type="EMBL" id="JAACJL010000059">
    <property type="protein sequence ID" value="KAF4610097.1"/>
    <property type="molecule type" value="Genomic_DNA"/>
</dbReference>
<reference evidence="3 4" key="1">
    <citation type="submission" date="2019-12" db="EMBL/GenBank/DDBJ databases">
        <authorList>
            <person name="Floudas D."/>
            <person name="Bentzer J."/>
            <person name="Ahren D."/>
            <person name="Johansson T."/>
            <person name="Persson P."/>
            <person name="Tunlid A."/>
        </authorList>
    </citation>
    <scope>NUCLEOTIDE SEQUENCE [LARGE SCALE GENOMIC DNA]</scope>
    <source>
        <strain evidence="3 4">CBS 102.39</strain>
    </source>
</reference>
<keyword evidence="4" id="KW-1185">Reference proteome</keyword>
<keyword evidence="2" id="KW-0472">Membrane</keyword>
<evidence type="ECO:0000313" key="3">
    <source>
        <dbReference type="EMBL" id="KAF4610097.1"/>
    </source>
</evidence>
<comment type="caution">
    <text evidence="3">The sequence shown here is derived from an EMBL/GenBank/DDBJ whole genome shotgun (WGS) entry which is preliminary data.</text>
</comment>
<dbReference type="Proteomes" id="UP000521872">
    <property type="component" value="Unassembled WGS sequence"/>
</dbReference>